<proteinExistence type="predicted"/>
<comment type="caution">
    <text evidence="2">The sequence shown here is derived from an EMBL/GenBank/DDBJ whole genome shotgun (WGS) entry which is preliminary data.</text>
</comment>
<dbReference type="InterPro" id="IPR037401">
    <property type="entry name" value="SnoaL-like"/>
</dbReference>
<keyword evidence="3" id="KW-1185">Reference proteome</keyword>
<protein>
    <submittedName>
        <fullName evidence="2">Nuclear transport factor 2 family protein</fullName>
    </submittedName>
</protein>
<dbReference type="RefSeq" id="WP_220251763.1">
    <property type="nucleotide sequence ID" value="NZ_JAICCF010000003.1"/>
</dbReference>
<accession>A0ABS7GIF9</accession>
<evidence type="ECO:0000313" key="2">
    <source>
        <dbReference type="EMBL" id="MBW8686462.1"/>
    </source>
</evidence>
<evidence type="ECO:0000259" key="1">
    <source>
        <dbReference type="Pfam" id="PF12680"/>
    </source>
</evidence>
<reference evidence="2 3" key="1">
    <citation type="submission" date="2021-08" db="EMBL/GenBank/DDBJ databases">
        <title>The genome sequence of Chitinophaga sp. B61.</title>
        <authorList>
            <person name="Zhang X."/>
        </authorList>
    </citation>
    <scope>NUCLEOTIDE SEQUENCE [LARGE SCALE GENOMIC DNA]</scope>
    <source>
        <strain evidence="2 3">B61</strain>
    </source>
</reference>
<organism evidence="2 3">
    <name type="scientific">Chitinophaga rhizophila</name>
    <dbReference type="NCBI Taxonomy" id="2866212"/>
    <lineage>
        <taxon>Bacteria</taxon>
        <taxon>Pseudomonadati</taxon>
        <taxon>Bacteroidota</taxon>
        <taxon>Chitinophagia</taxon>
        <taxon>Chitinophagales</taxon>
        <taxon>Chitinophagaceae</taxon>
        <taxon>Chitinophaga</taxon>
    </lineage>
</organism>
<name>A0ABS7GIF9_9BACT</name>
<gene>
    <name evidence="2" type="ORF">K1Y79_19125</name>
</gene>
<dbReference type="InterPro" id="IPR032710">
    <property type="entry name" value="NTF2-like_dom_sf"/>
</dbReference>
<evidence type="ECO:0000313" key="3">
    <source>
        <dbReference type="Proteomes" id="UP000812961"/>
    </source>
</evidence>
<dbReference type="Pfam" id="PF12680">
    <property type="entry name" value="SnoaL_2"/>
    <property type="match status" value="1"/>
</dbReference>
<dbReference type="Gene3D" id="3.10.450.50">
    <property type="match status" value="1"/>
</dbReference>
<feature type="domain" description="SnoaL-like" evidence="1">
    <location>
        <begin position="11"/>
        <end position="115"/>
    </location>
</feature>
<sequence length="132" mass="14601">MENQTKQVAIQFLTAVQQGDNQTLAALLDEHIEWEQPGNNRFSGFKSDITQVFQMVGGMFEHTGNTLQLSAIKDIAVSGNSVACLIQWKAQRPDGGTLDVHNIDVYTVTAGKIVKAKVYTCDPTQEDLFWGK</sequence>
<dbReference type="Proteomes" id="UP000812961">
    <property type="component" value="Unassembled WGS sequence"/>
</dbReference>
<dbReference type="EMBL" id="JAICCF010000003">
    <property type="protein sequence ID" value="MBW8686462.1"/>
    <property type="molecule type" value="Genomic_DNA"/>
</dbReference>
<dbReference type="SUPFAM" id="SSF54427">
    <property type="entry name" value="NTF2-like"/>
    <property type="match status" value="1"/>
</dbReference>